<dbReference type="OrthoDB" id="2325690at2"/>
<feature type="domain" description="HTH cro/C1-type" evidence="1">
    <location>
        <begin position="45"/>
        <end position="103"/>
    </location>
</feature>
<dbReference type="eggNOG" id="COG3620">
    <property type="taxonomic scope" value="Bacteria"/>
</dbReference>
<dbReference type="HOGENOM" id="CLU_066192_18_0_10"/>
<sequence length="115" mass="12917">MKDKNTYDPVRFNPRKVAAEKCARDPEFRIAYEALHDEFAALAALLEARTEAGLTQAEVARRMGVSQPVLARIESSLGKQDHSPSLHTLRRYAEACGMELQIRMVKKESNESTTP</sequence>
<proteinExistence type="predicted"/>
<dbReference type="InterPro" id="IPR010982">
    <property type="entry name" value="Lambda_DNA-bd_dom_sf"/>
</dbReference>
<dbReference type="InterPro" id="IPR001387">
    <property type="entry name" value="Cro/C1-type_HTH"/>
</dbReference>
<dbReference type="KEGG" id="cpb:Cphamn1_0723"/>
<gene>
    <name evidence="2" type="ordered locus">Cphamn1_0723</name>
</gene>
<accession>B3ENE9</accession>
<protein>
    <submittedName>
        <fullName evidence="2">Transcriptional regulator, XRE family</fullName>
    </submittedName>
</protein>
<dbReference type="STRING" id="331678.Cphamn1_0723"/>
<dbReference type="SUPFAM" id="SSF47413">
    <property type="entry name" value="lambda repressor-like DNA-binding domains"/>
    <property type="match status" value="1"/>
</dbReference>
<organism evidence="2">
    <name type="scientific">Chlorobium phaeobacteroides (strain BS1)</name>
    <dbReference type="NCBI Taxonomy" id="331678"/>
    <lineage>
        <taxon>Bacteria</taxon>
        <taxon>Pseudomonadati</taxon>
        <taxon>Chlorobiota</taxon>
        <taxon>Chlorobiia</taxon>
        <taxon>Chlorobiales</taxon>
        <taxon>Chlorobiaceae</taxon>
        <taxon>Chlorobium/Pelodictyon group</taxon>
        <taxon>Chlorobium</taxon>
    </lineage>
</organism>
<dbReference type="AlphaFoldDB" id="B3ENE9"/>
<evidence type="ECO:0000259" key="1">
    <source>
        <dbReference type="PROSITE" id="PS50943"/>
    </source>
</evidence>
<evidence type="ECO:0000313" key="2">
    <source>
        <dbReference type="EMBL" id="ACE03679.1"/>
    </source>
</evidence>
<dbReference type="Gene3D" id="1.10.260.40">
    <property type="entry name" value="lambda repressor-like DNA-binding domains"/>
    <property type="match status" value="1"/>
</dbReference>
<dbReference type="PROSITE" id="PS50943">
    <property type="entry name" value="HTH_CROC1"/>
    <property type="match status" value="1"/>
</dbReference>
<dbReference type="Pfam" id="PF01381">
    <property type="entry name" value="HTH_3"/>
    <property type="match status" value="1"/>
</dbReference>
<dbReference type="SMART" id="SM00530">
    <property type="entry name" value="HTH_XRE"/>
    <property type="match status" value="1"/>
</dbReference>
<reference evidence="2" key="1">
    <citation type="submission" date="2008-06" db="EMBL/GenBank/DDBJ databases">
        <title>Complete sequence of Chlorobium phaeobacteroides BS1.</title>
        <authorList>
            <consortium name="US DOE Joint Genome Institute"/>
            <person name="Lucas S."/>
            <person name="Copeland A."/>
            <person name="Lapidus A."/>
            <person name="Glavina del Rio T."/>
            <person name="Dalin E."/>
            <person name="Tice H."/>
            <person name="Bruce D."/>
            <person name="Goodwin L."/>
            <person name="Pitluck S."/>
            <person name="Schmutz J."/>
            <person name="Larimer F."/>
            <person name="Land M."/>
            <person name="Hauser L."/>
            <person name="Kyrpides N."/>
            <person name="Ovchinnikova G."/>
            <person name="Li T."/>
            <person name="Liu Z."/>
            <person name="Zhao F."/>
            <person name="Overmann J."/>
            <person name="Bryant D.A."/>
            <person name="Richardson P."/>
        </authorList>
    </citation>
    <scope>NUCLEOTIDE SEQUENCE [LARGE SCALE GENOMIC DNA]</scope>
    <source>
        <strain evidence="2">BS1</strain>
    </source>
</reference>
<dbReference type="CDD" id="cd00093">
    <property type="entry name" value="HTH_XRE"/>
    <property type="match status" value="1"/>
</dbReference>
<dbReference type="GO" id="GO:0003677">
    <property type="term" value="F:DNA binding"/>
    <property type="evidence" value="ECO:0007669"/>
    <property type="project" value="InterPro"/>
</dbReference>
<dbReference type="EMBL" id="CP001101">
    <property type="protein sequence ID" value="ACE03679.1"/>
    <property type="molecule type" value="Genomic_DNA"/>
</dbReference>
<name>B3ENE9_CHLPB</name>